<dbReference type="InterPro" id="IPR036236">
    <property type="entry name" value="Znf_C2H2_sf"/>
</dbReference>
<dbReference type="GO" id="GO:0000981">
    <property type="term" value="F:DNA-binding transcription factor activity, RNA polymerase II-specific"/>
    <property type="evidence" value="ECO:0007669"/>
    <property type="project" value="TreeGrafter"/>
</dbReference>
<dbReference type="FunFam" id="3.30.160.60:FF:000450">
    <property type="entry name" value="PR domain zinc finger protein 14"/>
    <property type="match status" value="1"/>
</dbReference>
<dbReference type="PROSITE" id="PS00028">
    <property type="entry name" value="ZINC_FINGER_C2H2_1"/>
    <property type="match status" value="10"/>
</dbReference>
<dbReference type="PANTHER" id="PTHR24384">
    <property type="entry name" value="FINGER PUTATIVE TRANSCRIPTION FACTOR FAMILY-RELATED"/>
    <property type="match status" value="1"/>
</dbReference>
<dbReference type="GeneID" id="112852805"/>
<dbReference type="KEGG" id="pcoo:112852805"/>
<dbReference type="FunFam" id="3.30.160.60:FF:000187">
    <property type="entry name" value="zinc finger protein 37 homolog"/>
    <property type="match status" value="1"/>
</dbReference>
<dbReference type="PANTHER" id="PTHR24384:SF247">
    <property type="entry name" value="ZINC FINGER PROTEIN 977"/>
    <property type="match status" value="1"/>
</dbReference>
<dbReference type="AlphaFoldDB" id="A0A6P6H8U0"/>
<feature type="domain" description="C2H2-type" evidence="13">
    <location>
        <begin position="528"/>
        <end position="555"/>
    </location>
</feature>
<keyword evidence="10" id="KW-0804">Transcription</keyword>
<proteinExistence type="inferred from homology"/>
<dbReference type="FunFam" id="3.30.160.60:FF:000176">
    <property type="entry name" value="zinc finger protein 70"/>
    <property type="match status" value="1"/>
</dbReference>
<feature type="domain" description="KRAB" evidence="14">
    <location>
        <begin position="87"/>
        <end position="166"/>
    </location>
</feature>
<dbReference type="FunFam" id="3.30.160.60:FF:000710">
    <property type="entry name" value="Zinc finger protein 768"/>
    <property type="match status" value="1"/>
</dbReference>
<dbReference type="InterPro" id="IPR050752">
    <property type="entry name" value="C2H2-ZF_domain"/>
</dbReference>
<dbReference type="CDD" id="cd07765">
    <property type="entry name" value="KRAB_A-box"/>
    <property type="match status" value="1"/>
</dbReference>
<feature type="domain" description="C2H2-type" evidence="13">
    <location>
        <begin position="499"/>
        <end position="523"/>
    </location>
</feature>
<feature type="domain" description="C2H2-type" evidence="13">
    <location>
        <begin position="303"/>
        <end position="330"/>
    </location>
</feature>
<evidence type="ECO:0000256" key="2">
    <source>
        <dbReference type="ARBA" id="ARBA00004123"/>
    </source>
</evidence>
<dbReference type="Gene3D" id="3.30.160.60">
    <property type="entry name" value="Classic Zinc Finger"/>
    <property type="match status" value="10"/>
</dbReference>
<dbReference type="FunFam" id="3.30.160.60:FF:002343">
    <property type="entry name" value="Zinc finger protein 33A"/>
    <property type="match status" value="1"/>
</dbReference>
<evidence type="ECO:0000256" key="10">
    <source>
        <dbReference type="ARBA" id="ARBA00023163"/>
    </source>
</evidence>
<dbReference type="SUPFAM" id="SSF109640">
    <property type="entry name" value="KRAB domain (Kruppel-associated box)"/>
    <property type="match status" value="1"/>
</dbReference>
<dbReference type="RefSeq" id="XP_025772124.1">
    <property type="nucleotide sequence ID" value="XM_025916339.1"/>
</dbReference>
<evidence type="ECO:0000259" key="13">
    <source>
        <dbReference type="PROSITE" id="PS50157"/>
    </source>
</evidence>
<keyword evidence="9" id="KW-0238">DNA-binding</keyword>
<dbReference type="SMART" id="SM00355">
    <property type="entry name" value="ZnF_C2H2"/>
    <property type="match status" value="11"/>
</dbReference>
<keyword evidence="11" id="KW-0539">Nucleus</keyword>
<dbReference type="FunFam" id="3.30.160.60:FF:001498">
    <property type="entry name" value="Zinc finger protein 404"/>
    <property type="match status" value="1"/>
</dbReference>
<comment type="subcellular location">
    <subcellularLocation>
        <location evidence="2">Nucleus</location>
    </subcellularLocation>
</comment>
<dbReference type="FunFam" id="3.30.160.60:FF:000184">
    <property type="entry name" value="Zinc finger protein 333"/>
    <property type="match status" value="1"/>
</dbReference>
<evidence type="ECO:0000256" key="4">
    <source>
        <dbReference type="ARBA" id="ARBA00022723"/>
    </source>
</evidence>
<feature type="domain" description="C2H2-type" evidence="13">
    <location>
        <begin position="471"/>
        <end position="498"/>
    </location>
</feature>
<dbReference type="Proteomes" id="UP000515131">
    <property type="component" value="Unplaced"/>
</dbReference>
<dbReference type="GO" id="GO:0000978">
    <property type="term" value="F:RNA polymerase II cis-regulatory region sequence-specific DNA binding"/>
    <property type="evidence" value="ECO:0007669"/>
    <property type="project" value="TreeGrafter"/>
</dbReference>
<dbReference type="SMART" id="SM00349">
    <property type="entry name" value="KRAB"/>
    <property type="match status" value="1"/>
</dbReference>
<dbReference type="GO" id="GO:0008270">
    <property type="term" value="F:zinc ion binding"/>
    <property type="evidence" value="ECO:0007669"/>
    <property type="project" value="UniProtKB-KW"/>
</dbReference>
<dbReference type="PROSITE" id="PS50805">
    <property type="entry name" value="KRAB"/>
    <property type="match status" value="1"/>
</dbReference>
<keyword evidence="7" id="KW-0862">Zinc</keyword>
<keyword evidence="5" id="KW-0677">Repeat</keyword>
<accession>A0A6P6H8U0</accession>
<evidence type="ECO:0000313" key="15">
    <source>
        <dbReference type="Proteomes" id="UP000515131"/>
    </source>
</evidence>
<evidence type="ECO:0000256" key="8">
    <source>
        <dbReference type="ARBA" id="ARBA00023015"/>
    </source>
</evidence>
<dbReference type="Pfam" id="PF00096">
    <property type="entry name" value="zf-C2H2"/>
    <property type="match status" value="7"/>
</dbReference>
<dbReference type="PROSITE" id="PS50157">
    <property type="entry name" value="ZINC_FINGER_C2H2_2"/>
    <property type="match status" value="11"/>
</dbReference>
<evidence type="ECO:0000256" key="3">
    <source>
        <dbReference type="ARBA" id="ARBA00006991"/>
    </source>
</evidence>
<dbReference type="SUPFAM" id="SSF57667">
    <property type="entry name" value="beta-beta-alpha zinc fingers"/>
    <property type="match status" value="7"/>
</dbReference>
<evidence type="ECO:0000256" key="9">
    <source>
        <dbReference type="ARBA" id="ARBA00023125"/>
    </source>
</evidence>
<dbReference type="InterPro" id="IPR013087">
    <property type="entry name" value="Znf_C2H2_type"/>
</dbReference>
<organism evidence="15 16">
    <name type="scientific">Puma concolor</name>
    <name type="common">Mountain lion</name>
    <name type="synonym">Felis concolor</name>
    <dbReference type="NCBI Taxonomy" id="9696"/>
    <lineage>
        <taxon>Eukaryota</taxon>
        <taxon>Metazoa</taxon>
        <taxon>Chordata</taxon>
        <taxon>Craniata</taxon>
        <taxon>Vertebrata</taxon>
        <taxon>Euteleostomi</taxon>
        <taxon>Mammalia</taxon>
        <taxon>Eutheria</taxon>
        <taxon>Laurasiatheria</taxon>
        <taxon>Carnivora</taxon>
        <taxon>Feliformia</taxon>
        <taxon>Felidae</taxon>
        <taxon>Felinae</taxon>
        <taxon>Puma</taxon>
    </lineage>
</organism>
<dbReference type="InterPro" id="IPR036051">
    <property type="entry name" value="KRAB_dom_sf"/>
</dbReference>
<evidence type="ECO:0000256" key="11">
    <source>
        <dbReference type="ARBA" id="ARBA00023242"/>
    </source>
</evidence>
<dbReference type="GO" id="GO:0005634">
    <property type="term" value="C:nucleus"/>
    <property type="evidence" value="ECO:0007669"/>
    <property type="project" value="UniProtKB-SubCell"/>
</dbReference>
<comment type="function">
    <text evidence="1">May be involved in transcriptional regulation.</text>
</comment>
<feature type="domain" description="C2H2-type" evidence="13">
    <location>
        <begin position="415"/>
        <end position="442"/>
    </location>
</feature>
<evidence type="ECO:0000256" key="12">
    <source>
        <dbReference type="PROSITE-ProRule" id="PRU00042"/>
    </source>
</evidence>
<evidence type="ECO:0000256" key="5">
    <source>
        <dbReference type="ARBA" id="ARBA00022737"/>
    </source>
</evidence>
<feature type="domain" description="C2H2-type" evidence="13">
    <location>
        <begin position="331"/>
        <end position="358"/>
    </location>
</feature>
<evidence type="ECO:0000256" key="1">
    <source>
        <dbReference type="ARBA" id="ARBA00003767"/>
    </source>
</evidence>
<evidence type="ECO:0000256" key="7">
    <source>
        <dbReference type="ARBA" id="ARBA00022833"/>
    </source>
</evidence>
<feature type="domain" description="C2H2-type" evidence="13">
    <location>
        <begin position="443"/>
        <end position="470"/>
    </location>
</feature>
<reference evidence="16" key="1">
    <citation type="submission" date="2025-08" db="UniProtKB">
        <authorList>
            <consortium name="RefSeq"/>
        </authorList>
    </citation>
    <scope>IDENTIFICATION</scope>
    <source>
        <tissue evidence="16">Blood</tissue>
    </source>
</reference>
<keyword evidence="15" id="KW-1185">Reference proteome</keyword>
<dbReference type="Gene3D" id="6.10.140.140">
    <property type="match status" value="1"/>
</dbReference>
<dbReference type="Pfam" id="PF01352">
    <property type="entry name" value="KRAB"/>
    <property type="match status" value="1"/>
</dbReference>
<feature type="domain" description="C2H2-type" evidence="13">
    <location>
        <begin position="387"/>
        <end position="414"/>
    </location>
</feature>
<gene>
    <name evidence="16" type="primary">LOC112852805</name>
</gene>
<evidence type="ECO:0000259" key="14">
    <source>
        <dbReference type="PROSITE" id="PS50805"/>
    </source>
</evidence>
<dbReference type="Pfam" id="PF13912">
    <property type="entry name" value="zf-C2H2_6"/>
    <property type="match status" value="1"/>
</dbReference>
<feature type="domain" description="C2H2-type" evidence="13">
    <location>
        <begin position="359"/>
        <end position="386"/>
    </location>
</feature>
<keyword evidence="8" id="KW-0805">Transcription regulation</keyword>
<sequence length="609" mass="67981">MNHVCASNLSLKVEKAGPGRSAQSVTAEVVSGLSSNQNVKAPDCPLTGRKRAGAFGALGSGAAPGAGVGVGGGSSEGVEQGPKMASVVFEDVAVNFTPEEWALLNRGQRKLYRDVMLETCRNLSAVGCRSQGNTSTSRPQWSILLNEPLGEEKTGIFTRKDSCSVFGEKQTFCSRGDHLQTQEGHSRSPLVESVCERIEGDPCGETLNLITSLTVHEGYPTRGKSCQHAKRREAFADGSFLGKPRGSHPGLKPSPGEECGLACSCVVSLSAHTDTDLIEEPYESQDTGRVSKTSKRLSSKQSLECKKCGKAFTRTSSFQGHVRGDCGKRVHACDVCGKVFRYNSSLRTHKKTHTGEKSYECQHCGKALSGRSALVRHVRTHTGDRPYECKECGKSFWNCGHFNRHMTMHSMVKPCECKQCGRAFRDQTDLRIHMRTHTGERPFECQQCGKAFRYLGNLREHMRTHTGERPYECQECGKTFRYNSSLQAHVRTHTGERPYKCQHCGKAFIRHHTLVLHTTRRHSVGGHLECKECGETFRKHRPFERHMTTHNVVKPYECEECGKAFRYHRDLQIHARTHTGERPYKCQHCEKAFTSSENLRVHIRTHTRK</sequence>
<comment type="similarity">
    <text evidence="3">Belongs to the krueppel C2H2-type zinc-finger protein family.</text>
</comment>
<dbReference type="FunFam" id="3.30.160.60:FF:002110">
    <property type="entry name" value="Zinc finger protein 1053"/>
    <property type="match status" value="1"/>
</dbReference>
<evidence type="ECO:0000256" key="6">
    <source>
        <dbReference type="ARBA" id="ARBA00022771"/>
    </source>
</evidence>
<protein>
    <submittedName>
        <fullName evidence="16">Zinc finger protein 77-like</fullName>
    </submittedName>
</protein>
<name>A0A6P6H8U0_PUMCO</name>
<evidence type="ECO:0000313" key="16">
    <source>
        <dbReference type="RefSeq" id="XP_025772124.1"/>
    </source>
</evidence>
<keyword evidence="4" id="KW-0479">Metal-binding</keyword>
<keyword evidence="6 12" id="KW-0863">Zinc-finger</keyword>
<feature type="domain" description="C2H2-type" evidence="13">
    <location>
        <begin position="584"/>
        <end position="609"/>
    </location>
</feature>
<feature type="domain" description="C2H2-type" evidence="13">
    <location>
        <begin position="556"/>
        <end position="583"/>
    </location>
</feature>
<dbReference type="Pfam" id="PF13465">
    <property type="entry name" value="zf-H2C2_2"/>
    <property type="match status" value="1"/>
</dbReference>
<dbReference type="InterPro" id="IPR001909">
    <property type="entry name" value="KRAB"/>
</dbReference>
<dbReference type="FunFam" id="3.30.160.60:FF:000196">
    <property type="entry name" value="Zinc finger protein 1026"/>
    <property type="match status" value="1"/>
</dbReference>